<accession>A0AA87Q674</accession>
<comment type="caution">
    <text evidence="1">The sequence shown here is derived from an EMBL/GenBank/DDBJ whole genome shotgun (WGS) entry which is preliminary data.</text>
</comment>
<organism evidence="1 2">
    <name type="scientific">Rhizobium rhizogenes NBRC 13257</name>
    <dbReference type="NCBI Taxonomy" id="1220581"/>
    <lineage>
        <taxon>Bacteria</taxon>
        <taxon>Pseudomonadati</taxon>
        <taxon>Pseudomonadota</taxon>
        <taxon>Alphaproteobacteria</taxon>
        <taxon>Hyphomicrobiales</taxon>
        <taxon>Rhizobiaceae</taxon>
        <taxon>Rhizobium/Agrobacterium group</taxon>
        <taxon>Rhizobium</taxon>
    </lineage>
</organism>
<dbReference type="InterPro" id="IPR036866">
    <property type="entry name" value="RibonucZ/Hydroxyglut_hydro"/>
</dbReference>
<dbReference type="EMBL" id="BAYX01000005">
    <property type="protein sequence ID" value="GAJ93216.1"/>
    <property type="molecule type" value="Genomic_DNA"/>
</dbReference>
<evidence type="ECO:0008006" key="3">
    <source>
        <dbReference type="Google" id="ProtNLM"/>
    </source>
</evidence>
<dbReference type="InterPro" id="IPR025638">
    <property type="entry name" value="DUF4336"/>
</dbReference>
<dbReference type="PANTHER" id="PTHR33835:SF1">
    <property type="entry name" value="METALLO-BETA-LACTAMASE DOMAIN-CONTAINING PROTEIN"/>
    <property type="match status" value="1"/>
</dbReference>
<sequence length="237" mass="26700">MCDMAGALQEFGPEIWIADGPTVTAAAGFHYPTRMAIIRLSDGGLFLWSPTAVTEDLRAEVESLGDVRYLIAPNSLHHLFVGDWQQAYPNAKAYAPPGLRQKRKDLKFDGDLGDAPIADWAEDIDLVVMRGSLITTEAVFFHRKSATVLFTDLIQHFQPEWFKGWRAIVARLDLMVAAEPSVPRKFRIAFTDRPTARASIRRILDWPVVNVLMAHGEPITDGGRDFLHRAFRWLTDQ</sequence>
<evidence type="ECO:0000313" key="2">
    <source>
        <dbReference type="Proteomes" id="UP000026941"/>
    </source>
</evidence>
<evidence type="ECO:0000313" key="1">
    <source>
        <dbReference type="EMBL" id="GAJ93216.1"/>
    </source>
</evidence>
<dbReference type="Pfam" id="PF14234">
    <property type="entry name" value="DUF4336"/>
    <property type="match status" value="1"/>
</dbReference>
<proteinExistence type="predicted"/>
<dbReference type="Proteomes" id="UP000026941">
    <property type="component" value="Unassembled WGS sequence"/>
</dbReference>
<dbReference type="PANTHER" id="PTHR33835">
    <property type="entry name" value="YALI0C07656P"/>
    <property type="match status" value="1"/>
</dbReference>
<dbReference type="SUPFAM" id="SSF56281">
    <property type="entry name" value="Metallo-hydrolase/oxidoreductase"/>
    <property type="match status" value="1"/>
</dbReference>
<reference evidence="1 2" key="1">
    <citation type="submission" date="2014-05" db="EMBL/GenBank/DDBJ databases">
        <title>Whole genome shotgun sequence of Rhizobium rhizogenes NBRC 13257.</title>
        <authorList>
            <person name="Katano-Makiyama Y."/>
            <person name="Hosoyama A."/>
            <person name="Hashimoto M."/>
            <person name="Hosoyama Y."/>
            <person name="Noguchi M."/>
            <person name="Tsuchikane K."/>
            <person name="Kimura A."/>
            <person name="Ohji S."/>
            <person name="Ichikawa N."/>
            <person name="Yamazoe A."/>
            <person name="Fujita N."/>
        </authorList>
    </citation>
    <scope>NUCLEOTIDE SEQUENCE [LARGE SCALE GENOMIC DNA]</scope>
    <source>
        <strain evidence="1 2">NBRC 13257</strain>
    </source>
</reference>
<gene>
    <name evidence="1" type="ORF">RRH01S_05_02900</name>
</gene>
<name>A0AA87Q674_RHIRH</name>
<dbReference type="AlphaFoldDB" id="A0AA87Q674"/>
<protein>
    <recommendedName>
        <fullName evidence="3">DUF4336 domain-containing protein</fullName>
    </recommendedName>
</protein>